<keyword evidence="3" id="KW-1185">Reference proteome</keyword>
<organism evidence="2 3">
    <name type="scientific">Gnomoniopsis smithogilvyi</name>
    <dbReference type="NCBI Taxonomy" id="1191159"/>
    <lineage>
        <taxon>Eukaryota</taxon>
        <taxon>Fungi</taxon>
        <taxon>Dikarya</taxon>
        <taxon>Ascomycota</taxon>
        <taxon>Pezizomycotina</taxon>
        <taxon>Sordariomycetes</taxon>
        <taxon>Sordariomycetidae</taxon>
        <taxon>Diaporthales</taxon>
        <taxon>Gnomoniaceae</taxon>
        <taxon>Gnomoniopsis</taxon>
    </lineage>
</organism>
<dbReference type="InterPro" id="IPR029058">
    <property type="entry name" value="AB_hydrolase_fold"/>
</dbReference>
<evidence type="ECO:0000259" key="1">
    <source>
        <dbReference type="Pfam" id="PF12697"/>
    </source>
</evidence>
<protein>
    <recommendedName>
        <fullName evidence="1">AB hydrolase-1 domain-containing protein</fullName>
    </recommendedName>
</protein>
<dbReference type="AlphaFoldDB" id="A0A9W8YPK4"/>
<dbReference type="Proteomes" id="UP001140453">
    <property type="component" value="Unassembled WGS sequence"/>
</dbReference>
<dbReference type="Pfam" id="PF12697">
    <property type="entry name" value="Abhydrolase_6"/>
    <property type="match status" value="1"/>
</dbReference>
<name>A0A9W8YPK4_9PEZI</name>
<evidence type="ECO:0000313" key="2">
    <source>
        <dbReference type="EMBL" id="KAJ4388839.1"/>
    </source>
</evidence>
<dbReference type="PANTHER" id="PTHR37017">
    <property type="entry name" value="AB HYDROLASE-1 DOMAIN-CONTAINING PROTEIN-RELATED"/>
    <property type="match status" value="1"/>
</dbReference>
<dbReference type="InterPro" id="IPR052897">
    <property type="entry name" value="Sec-Metab_Biosynth_Hydrolase"/>
</dbReference>
<dbReference type="OrthoDB" id="1263307at2759"/>
<dbReference type="InterPro" id="IPR000073">
    <property type="entry name" value="AB_hydrolase_1"/>
</dbReference>
<evidence type="ECO:0000313" key="3">
    <source>
        <dbReference type="Proteomes" id="UP001140453"/>
    </source>
</evidence>
<dbReference type="PANTHER" id="PTHR37017:SF11">
    <property type="entry name" value="ESTERASE_LIPASE_THIOESTERASE DOMAIN-CONTAINING PROTEIN"/>
    <property type="match status" value="1"/>
</dbReference>
<proteinExistence type="predicted"/>
<feature type="domain" description="AB hydrolase-1" evidence="1">
    <location>
        <begin position="8"/>
        <end position="240"/>
    </location>
</feature>
<comment type="caution">
    <text evidence="2">The sequence shown here is derived from an EMBL/GenBank/DDBJ whole genome shotgun (WGS) entry which is preliminary data.</text>
</comment>
<accession>A0A9W8YPK4</accession>
<gene>
    <name evidence="2" type="ORF">N0V93_006300</name>
</gene>
<dbReference type="SUPFAM" id="SSF53474">
    <property type="entry name" value="alpha/beta-Hydrolases"/>
    <property type="match status" value="1"/>
</dbReference>
<reference evidence="2" key="1">
    <citation type="submission" date="2022-10" db="EMBL/GenBank/DDBJ databases">
        <title>Tapping the CABI collections for fungal endophytes: first genome assemblies for Collariella, Neodidymelliopsis, Ascochyta clinopodiicola, Didymella pomorum, Didymosphaeria variabile, Neocosmospora piperis and Neocucurbitaria cava.</title>
        <authorList>
            <person name="Hill R."/>
        </authorList>
    </citation>
    <scope>NUCLEOTIDE SEQUENCE</scope>
    <source>
        <strain evidence="2">IMI 355082</strain>
    </source>
</reference>
<dbReference type="EMBL" id="JAPEVB010000004">
    <property type="protein sequence ID" value="KAJ4388839.1"/>
    <property type="molecule type" value="Genomic_DNA"/>
</dbReference>
<sequence>MAQEKPVILLVHGAFQRPAHYESVLSPLRDKGFTIVAPTLPTTGTDPNADYTDDVSVINDALEPLLDAGREVIILAHSFGTLPASHCIEGESVLERQECGFTGGIIHYINVCGFSYPEKGRNIMGKNESFPLQDYYNVKDGLIHLLEEAKPIFYSDLDPDQVDKMWSSIIKTHSERNFNSFPKFVDKDILIPKTYLLCENDLALAVEYQAYFVGNGGYEDVVRLPSGHFPFSVMPEKMVEIICEISERSRP</sequence>
<dbReference type="Gene3D" id="3.40.50.1820">
    <property type="entry name" value="alpha/beta hydrolase"/>
    <property type="match status" value="1"/>
</dbReference>